<accession>A0A9D2D7S9</accession>
<dbReference type="InterPro" id="IPR005119">
    <property type="entry name" value="LysR_subst-bd"/>
</dbReference>
<proteinExistence type="inferred from homology"/>
<dbReference type="Gene3D" id="3.40.190.290">
    <property type="match status" value="1"/>
</dbReference>
<dbReference type="InterPro" id="IPR036388">
    <property type="entry name" value="WH-like_DNA-bd_sf"/>
</dbReference>
<evidence type="ECO:0000259" key="5">
    <source>
        <dbReference type="PROSITE" id="PS50931"/>
    </source>
</evidence>
<dbReference type="EMBL" id="DXCF01000034">
    <property type="protein sequence ID" value="HIZ10216.1"/>
    <property type="molecule type" value="Genomic_DNA"/>
</dbReference>
<evidence type="ECO:0000256" key="3">
    <source>
        <dbReference type="ARBA" id="ARBA00023125"/>
    </source>
</evidence>
<keyword evidence="4" id="KW-0804">Transcription</keyword>
<feature type="domain" description="HTH lysR-type" evidence="5">
    <location>
        <begin position="1"/>
        <end position="58"/>
    </location>
</feature>
<organism evidence="6 7">
    <name type="scientific">Candidatus Borkfalkia avicola</name>
    <dbReference type="NCBI Taxonomy" id="2838503"/>
    <lineage>
        <taxon>Bacteria</taxon>
        <taxon>Bacillati</taxon>
        <taxon>Bacillota</taxon>
        <taxon>Clostridia</taxon>
        <taxon>Christensenellales</taxon>
        <taxon>Christensenellaceae</taxon>
        <taxon>Candidatus Borkfalkia</taxon>
    </lineage>
</organism>
<dbReference type="PANTHER" id="PTHR30126:SF40">
    <property type="entry name" value="HTH-TYPE TRANSCRIPTIONAL REGULATOR GLTR"/>
    <property type="match status" value="1"/>
</dbReference>
<dbReference type="Proteomes" id="UP000824025">
    <property type="component" value="Unassembled WGS sequence"/>
</dbReference>
<dbReference type="SUPFAM" id="SSF46785">
    <property type="entry name" value="Winged helix' DNA-binding domain"/>
    <property type="match status" value="1"/>
</dbReference>
<keyword evidence="3" id="KW-0238">DNA-binding</keyword>
<sequence length="300" mass="33441">MLSNKLYTFLAVAETGNVSAAAKKLNLTQPAASQHIRALEQELGTKLYVRAENGIKLTNTGEIVLKYANRIANLYNTLVEEVKGAKTQARQLVIGVTQTIEFSVISEVLAEYSMKNKGTHIRIISDTIKNLYNKLKLYEVDLIIVSGVANTDSRFSHILLSTDYLVYVVGKNDPLANKSMISMSRLQKQRLILRTKGSSTRALFEACLESLNDNISNYNVVLEVDNIATIKQLVSHGFGSTVLSQSVCTQEIKKGNLVVVPIENLSIVREVNIVYHKDFEYTDQIDEIRRLYNARIAAGI</sequence>
<dbReference type="InterPro" id="IPR036390">
    <property type="entry name" value="WH_DNA-bd_sf"/>
</dbReference>
<name>A0A9D2D7S9_9FIRM</name>
<gene>
    <name evidence="6" type="ORF">H9726_06980</name>
</gene>
<dbReference type="Pfam" id="PF03466">
    <property type="entry name" value="LysR_substrate"/>
    <property type="match status" value="1"/>
</dbReference>
<dbReference type="FunFam" id="1.10.10.10:FF:000001">
    <property type="entry name" value="LysR family transcriptional regulator"/>
    <property type="match status" value="1"/>
</dbReference>
<dbReference type="PROSITE" id="PS50931">
    <property type="entry name" value="HTH_LYSR"/>
    <property type="match status" value="1"/>
</dbReference>
<dbReference type="Gene3D" id="1.10.10.10">
    <property type="entry name" value="Winged helix-like DNA-binding domain superfamily/Winged helix DNA-binding domain"/>
    <property type="match status" value="1"/>
</dbReference>
<dbReference type="SUPFAM" id="SSF53850">
    <property type="entry name" value="Periplasmic binding protein-like II"/>
    <property type="match status" value="1"/>
</dbReference>
<dbReference type="PANTHER" id="PTHR30126">
    <property type="entry name" value="HTH-TYPE TRANSCRIPTIONAL REGULATOR"/>
    <property type="match status" value="1"/>
</dbReference>
<evidence type="ECO:0000256" key="2">
    <source>
        <dbReference type="ARBA" id="ARBA00023015"/>
    </source>
</evidence>
<comment type="similarity">
    <text evidence="1">Belongs to the LysR transcriptional regulatory family.</text>
</comment>
<evidence type="ECO:0000313" key="7">
    <source>
        <dbReference type="Proteomes" id="UP000824025"/>
    </source>
</evidence>
<reference evidence="6" key="1">
    <citation type="journal article" date="2021" name="PeerJ">
        <title>Extensive microbial diversity within the chicken gut microbiome revealed by metagenomics and culture.</title>
        <authorList>
            <person name="Gilroy R."/>
            <person name="Ravi A."/>
            <person name="Getino M."/>
            <person name="Pursley I."/>
            <person name="Horton D.L."/>
            <person name="Alikhan N.F."/>
            <person name="Baker D."/>
            <person name="Gharbi K."/>
            <person name="Hall N."/>
            <person name="Watson M."/>
            <person name="Adriaenssens E.M."/>
            <person name="Foster-Nyarko E."/>
            <person name="Jarju S."/>
            <person name="Secka A."/>
            <person name="Antonio M."/>
            <person name="Oren A."/>
            <person name="Chaudhuri R.R."/>
            <person name="La Ragione R."/>
            <person name="Hildebrand F."/>
            <person name="Pallen M.J."/>
        </authorList>
    </citation>
    <scope>NUCLEOTIDE SEQUENCE</scope>
    <source>
        <strain evidence="6">CHK192-19661</strain>
    </source>
</reference>
<comment type="caution">
    <text evidence="6">The sequence shown here is derived from an EMBL/GenBank/DDBJ whole genome shotgun (WGS) entry which is preliminary data.</text>
</comment>
<dbReference type="Pfam" id="PF00126">
    <property type="entry name" value="HTH_1"/>
    <property type="match status" value="1"/>
</dbReference>
<dbReference type="GO" id="GO:0000976">
    <property type="term" value="F:transcription cis-regulatory region binding"/>
    <property type="evidence" value="ECO:0007669"/>
    <property type="project" value="TreeGrafter"/>
</dbReference>
<evidence type="ECO:0000256" key="1">
    <source>
        <dbReference type="ARBA" id="ARBA00009437"/>
    </source>
</evidence>
<dbReference type="GO" id="GO:0003700">
    <property type="term" value="F:DNA-binding transcription factor activity"/>
    <property type="evidence" value="ECO:0007669"/>
    <property type="project" value="InterPro"/>
</dbReference>
<dbReference type="PRINTS" id="PR00039">
    <property type="entry name" value="HTHLYSR"/>
</dbReference>
<dbReference type="AlphaFoldDB" id="A0A9D2D7S9"/>
<keyword evidence="2" id="KW-0805">Transcription regulation</keyword>
<evidence type="ECO:0000256" key="4">
    <source>
        <dbReference type="ARBA" id="ARBA00023163"/>
    </source>
</evidence>
<evidence type="ECO:0000313" key="6">
    <source>
        <dbReference type="EMBL" id="HIZ10216.1"/>
    </source>
</evidence>
<protein>
    <submittedName>
        <fullName evidence="6">LysR family transcriptional regulator</fullName>
    </submittedName>
</protein>
<reference evidence="6" key="2">
    <citation type="submission" date="2021-04" db="EMBL/GenBank/DDBJ databases">
        <authorList>
            <person name="Gilroy R."/>
        </authorList>
    </citation>
    <scope>NUCLEOTIDE SEQUENCE</scope>
    <source>
        <strain evidence="6">CHK192-19661</strain>
    </source>
</reference>
<dbReference type="InterPro" id="IPR000847">
    <property type="entry name" value="LysR_HTH_N"/>
</dbReference>